<dbReference type="InterPro" id="IPR033906">
    <property type="entry name" value="Lipase_N"/>
</dbReference>
<evidence type="ECO:0000256" key="1">
    <source>
        <dbReference type="ARBA" id="ARBA00000111"/>
    </source>
</evidence>
<feature type="domain" description="Lipase" evidence="9">
    <location>
        <begin position="38"/>
        <end position="270"/>
    </location>
</feature>
<evidence type="ECO:0000313" key="10">
    <source>
        <dbReference type="EMBL" id="KAK0167249.1"/>
    </source>
</evidence>
<evidence type="ECO:0000313" key="11">
    <source>
        <dbReference type="Proteomes" id="UP001168972"/>
    </source>
</evidence>
<dbReference type="InterPro" id="IPR000734">
    <property type="entry name" value="TAG_lipase"/>
</dbReference>
<protein>
    <recommendedName>
        <fullName evidence="4">phospholipase A1</fullName>
        <ecNumber evidence="4">3.1.1.32</ecNumber>
    </recommendedName>
</protein>
<comment type="subcellular location">
    <subcellularLocation>
        <location evidence="2">Secreted</location>
    </subcellularLocation>
</comment>
<dbReference type="GO" id="GO:0016042">
    <property type="term" value="P:lipid catabolic process"/>
    <property type="evidence" value="ECO:0007669"/>
    <property type="project" value="TreeGrafter"/>
</dbReference>
<evidence type="ECO:0000256" key="5">
    <source>
        <dbReference type="ARBA" id="ARBA00022525"/>
    </source>
</evidence>
<dbReference type="AlphaFoldDB" id="A0AA39FCX2"/>
<evidence type="ECO:0000256" key="8">
    <source>
        <dbReference type="RuleBase" id="RU004262"/>
    </source>
</evidence>
<dbReference type="EC" id="3.1.1.32" evidence="4"/>
<sequence length="283" mass="32132">MFNIVADAFWDPSWYLDYYIEFHVHNRQTSSPVVLTYGDELTLLFSPFKKKPGTVMYIHGWMGQQNTESAQMIRDAYLKFMDCNVILVDWSTTAQQDYFTAAKSISEIGKRIAEMIKWLVRKNRIDIADLHIIGFSLGAHVAGFTGKALAPLKVRRITGLDPAGPGFELNPPHKRLDKSDAKFVDVIHSDTTWLGIDLPIGHVDFYPDWGHKQKDCGPIDIPCSHMRANEFYAKSITNPARFIGVRCDLYDKTLTNCRKEGITVLGYAANPRVHGVFLILSQY</sequence>
<accession>A0AA39FCX2</accession>
<evidence type="ECO:0000256" key="3">
    <source>
        <dbReference type="ARBA" id="ARBA00010701"/>
    </source>
</evidence>
<organism evidence="10 11">
    <name type="scientific">Microctonus hyperodae</name>
    <name type="common">Parasitoid wasp</name>
    <dbReference type="NCBI Taxonomy" id="165561"/>
    <lineage>
        <taxon>Eukaryota</taxon>
        <taxon>Metazoa</taxon>
        <taxon>Ecdysozoa</taxon>
        <taxon>Arthropoda</taxon>
        <taxon>Hexapoda</taxon>
        <taxon>Insecta</taxon>
        <taxon>Pterygota</taxon>
        <taxon>Neoptera</taxon>
        <taxon>Endopterygota</taxon>
        <taxon>Hymenoptera</taxon>
        <taxon>Apocrita</taxon>
        <taxon>Ichneumonoidea</taxon>
        <taxon>Braconidae</taxon>
        <taxon>Euphorinae</taxon>
        <taxon>Microctonus</taxon>
    </lineage>
</organism>
<dbReference type="GO" id="GO:0005615">
    <property type="term" value="C:extracellular space"/>
    <property type="evidence" value="ECO:0007669"/>
    <property type="project" value="TreeGrafter"/>
</dbReference>
<keyword evidence="5" id="KW-0964">Secreted</keyword>
<comment type="caution">
    <text evidence="10">The sequence shown here is derived from an EMBL/GenBank/DDBJ whole genome shotgun (WGS) entry which is preliminary data.</text>
</comment>
<evidence type="ECO:0000256" key="4">
    <source>
        <dbReference type="ARBA" id="ARBA00013179"/>
    </source>
</evidence>
<dbReference type="PANTHER" id="PTHR11610">
    <property type="entry name" value="LIPASE"/>
    <property type="match status" value="1"/>
</dbReference>
<dbReference type="PANTHER" id="PTHR11610:SF173">
    <property type="entry name" value="LIPASE DOMAIN-CONTAINING PROTEIN-RELATED"/>
    <property type="match status" value="1"/>
</dbReference>
<proteinExistence type="inferred from homology"/>
<name>A0AA39FCX2_MICHY</name>
<dbReference type="GO" id="GO:0008970">
    <property type="term" value="F:phospholipase A1 activity"/>
    <property type="evidence" value="ECO:0007669"/>
    <property type="project" value="UniProtKB-EC"/>
</dbReference>
<dbReference type="CDD" id="cd00707">
    <property type="entry name" value="Pancreat_lipase_like"/>
    <property type="match status" value="1"/>
</dbReference>
<gene>
    <name evidence="10" type="ORF">PV327_004674</name>
</gene>
<dbReference type="EMBL" id="JAQQBR010001832">
    <property type="protein sequence ID" value="KAK0167249.1"/>
    <property type="molecule type" value="Genomic_DNA"/>
</dbReference>
<reference evidence="10" key="2">
    <citation type="submission" date="2023-03" db="EMBL/GenBank/DDBJ databases">
        <authorList>
            <person name="Inwood S.N."/>
            <person name="Skelly J.G."/>
            <person name="Guhlin J."/>
            <person name="Harrop T.W.R."/>
            <person name="Goldson S.G."/>
            <person name="Dearden P.K."/>
        </authorList>
    </citation>
    <scope>NUCLEOTIDE SEQUENCE</scope>
    <source>
        <strain evidence="10">Lincoln</strain>
        <tissue evidence="10">Whole body</tissue>
    </source>
</reference>
<dbReference type="Pfam" id="PF00151">
    <property type="entry name" value="Lipase"/>
    <property type="match status" value="1"/>
</dbReference>
<evidence type="ECO:0000256" key="6">
    <source>
        <dbReference type="ARBA" id="ARBA00022801"/>
    </source>
</evidence>
<dbReference type="InterPro" id="IPR013818">
    <property type="entry name" value="Lipase"/>
</dbReference>
<dbReference type="InterPro" id="IPR029058">
    <property type="entry name" value="AB_hydrolase_fold"/>
</dbReference>
<evidence type="ECO:0000259" key="9">
    <source>
        <dbReference type="Pfam" id="PF00151"/>
    </source>
</evidence>
<dbReference type="GO" id="GO:0017171">
    <property type="term" value="F:serine hydrolase activity"/>
    <property type="evidence" value="ECO:0007669"/>
    <property type="project" value="TreeGrafter"/>
</dbReference>
<keyword evidence="6" id="KW-0378">Hydrolase</keyword>
<keyword evidence="11" id="KW-1185">Reference proteome</keyword>
<keyword evidence="7" id="KW-1015">Disulfide bond</keyword>
<dbReference type="SUPFAM" id="SSF53474">
    <property type="entry name" value="alpha/beta-Hydrolases"/>
    <property type="match status" value="1"/>
</dbReference>
<dbReference type="Proteomes" id="UP001168972">
    <property type="component" value="Unassembled WGS sequence"/>
</dbReference>
<reference evidence="10" key="1">
    <citation type="journal article" date="2023" name="bioRxiv">
        <title>Scaffold-level genome assemblies of two parasitoid biocontrol wasps reveal the parthenogenesis mechanism and an associated novel virus.</title>
        <authorList>
            <person name="Inwood S."/>
            <person name="Skelly J."/>
            <person name="Guhlin J."/>
            <person name="Harrop T."/>
            <person name="Goldson S."/>
            <person name="Dearden P."/>
        </authorList>
    </citation>
    <scope>NUCLEOTIDE SEQUENCE</scope>
    <source>
        <strain evidence="10">Lincoln</strain>
        <tissue evidence="10">Whole body</tissue>
    </source>
</reference>
<comment type="similarity">
    <text evidence="3 8">Belongs to the AB hydrolase superfamily. Lipase family.</text>
</comment>
<comment type="catalytic activity">
    <reaction evidence="1">
        <text>a 1,2-diacyl-sn-glycero-3-phosphocholine + H2O = a 2-acyl-sn-glycero-3-phosphocholine + a fatty acid + H(+)</text>
        <dbReference type="Rhea" id="RHEA:18689"/>
        <dbReference type="ChEBI" id="CHEBI:15377"/>
        <dbReference type="ChEBI" id="CHEBI:15378"/>
        <dbReference type="ChEBI" id="CHEBI:28868"/>
        <dbReference type="ChEBI" id="CHEBI:57643"/>
        <dbReference type="ChEBI" id="CHEBI:57875"/>
        <dbReference type="EC" id="3.1.1.32"/>
    </reaction>
</comment>
<dbReference type="Gene3D" id="3.40.50.1820">
    <property type="entry name" value="alpha/beta hydrolase"/>
    <property type="match status" value="1"/>
</dbReference>
<evidence type="ECO:0000256" key="7">
    <source>
        <dbReference type="ARBA" id="ARBA00023157"/>
    </source>
</evidence>
<evidence type="ECO:0000256" key="2">
    <source>
        <dbReference type="ARBA" id="ARBA00004613"/>
    </source>
</evidence>